<gene>
    <name evidence="2" type="ORF">NECAME_17024</name>
</gene>
<sequence>MARAMNVSGVEIAWTNGALDKLMDSPLLSQFLIDLRTVLPRSLTIFLSVNPASSFDERYDVTVIKKTVDLVVLQTHRLHSSRQSMTGHHSSMFIGEQLQDSRMTVESFVKDWVSRGQD</sequence>
<protein>
    <recommendedName>
        <fullName evidence="1">GH18 domain-containing protein</fullName>
    </recommendedName>
</protein>
<reference evidence="3" key="1">
    <citation type="journal article" date="2014" name="Nat. Genet.">
        <title>Genome of the human hookworm Necator americanus.</title>
        <authorList>
            <person name="Tang Y.T."/>
            <person name="Gao X."/>
            <person name="Rosa B.A."/>
            <person name="Abubucker S."/>
            <person name="Hallsworth-Pepin K."/>
            <person name="Martin J."/>
            <person name="Tyagi R."/>
            <person name="Heizer E."/>
            <person name="Zhang X."/>
            <person name="Bhonagiri-Palsikar V."/>
            <person name="Minx P."/>
            <person name="Warren W.C."/>
            <person name="Wang Q."/>
            <person name="Zhan B."/>
            <person name="Hotez P.J."/>
            <person name="Sternberg P.W."/>
            <person name="Dougall A."/>
            <person name="Gaze S.T."/>
            <person name="Mulvenna J."/>
            <person name="Sotillo J."/>
            <person name="Ranganathan S."/>
            <person name="Rabelo E.M."/>
            <person name="Wilson R.K."/>
            <person name="Felgner P.L."/>
            <person name="Bethony J."/>
            <person name="Hawdon J.M."/>
            <person name="Gasser R.B."/>
            <person name="Loukas A."/>
            <person name="Mitreva M."/>
        </authorList>
    </citation>
    <scope>NUCLEOTIDE SEQUENCE [LARGE SCALE GENOMIC DNA]</scope>
</reference>
<accession>W2TUN2</accession>
<evidence type="ECO:0000259" key="1">
    <source>
        <dbReference type="PROSITE" id="PS51910"/>
    </source>
</evidence>
<dbReference type="InterPro" id="IPR001223">
    <property type="entry name" value="Glyco_hydro18_cat"/>
</dbReference>
<proteinExistence type="predicted"/>
<keyword evidence="3" id="KW-1185">Reference proteome</keyword>
<dbReference type="AlphaFoldDB" id="W2TUN2"/>
<dbReference type="OrthoDB" id="5873810at2759"/>
<dbReference type="InterPro" id="IPR017853">
    <property type="entry name" value="GH"/>
</dbReference>
<dbReference type="EMBL" id="KI657871">
    <property type="protein sequence ID" value="ETN84766.1"/>
    <property type="molecule type" value="Genomic_DNA"/>
</dbReference>
<evidence type="ECO:0000313" key="3">
    <source>
        <dbReference type="Proteomes" id="UP000053676"/>
    </source>
</evidence>
<dbReference type="Gene3D" id="3.20.20.80">
    <property type="entry name" value="Glycosidases"/>
    <property type="match status" value="1"/>
</dbReference>
<dbReference type="SUPFAM" id="SSF51445">
    <property type="entry name" value="(Trans)glycosidases"/>
    <property type="match status" value="1"/>
</dbReference>
<evidence type="ECO:0000313" key="2">
    <source>
        <dbReference type="EMBL" id="ETN84766.1"/>
    </source>
</evidence>
<dbReference type="KEGG" id="nai:NECAME_17024"/>
<dbReference type="Proteomes" id="UP000053676">
    <property type="component" value="Unassembled WGS sequence"/>
</dbReference>
<dbReference type="PROSITE" id="PS51910">
    <property type="entry name" value="GH18_2"/>
    <property type="match status" value="1"/>
</dbReference>
<dbReference type="STRING" id="51031.W2TUN2"/>
<dbReference type="GO" id="GO:0005975">
    <property type="term" value="P:carbohydrate metabolic process"/>
    <property type="evidence" value="ECO:0007669"/>
    <property type="project" value="InterPro"/>
</dbReference>
<dbReference type="Pfam" id="PF00704">
    <property type="entry name" value="Glyco_hydro_18"/>
    <property type="match status" value="1"/>
</dbReference>
<organism evidence="2 3">
    <name type="scientific">Necator americanus</name>
    <name type="common">Human hookworm</name>
    <dbReference type="NCBI Taxonomy" id="51031"/>
    <lineage>
        <taxon>Eukaryota</taxon>
        <taxon>Metazoa</taxon>
        <taxon>Ecdysozoa</taxon>
        <taxon>Nematoda</taxon>
        <taxon>Chromadorea</taxon>
        <taxon>Rhabditida</taxon>
        <taxon>Rhabditina</taxon>
        <taxon>Rhabditomorpha</taxon>
        <taxon>Strongyloidea</taxon>
        <taxon>Ancylostomatidae</taxon>
        <taxon>Bunostominae</taxon>
        <taxon>Necator</taxon>
    </lineage>
</organism>
<name>W2TUN2_NECAM</name>
<feature type="domain" description="GH18" evidence="1">
    <location>
        <begin position="1"/>
        <end position="118"/>
    </location>
</feature>